<reference evidence="1" key="1">
    <citation type="journal article" date="2014" name="Front. Microbiol.">
        <title>High frequency of phylogenetically diverse reductive dehalogenase-homologous genes in deep subseafloor sedimentary metagenomes.</title>
        <authorList>
            <person name="Kawai M."/>
            <person name="Futagami T."/>
            <person name="Toyoda A."/>
            <person name="Takaki Y."/>
            <person name="Nishi S."/>
            <person name="Hori S."/>
            <person name="Arai W."/>
            <person name="Tsubouchi T."/>
            <person name="Morono Y."/>
            <person name="Uchiyama I."/>
            <person name="Ito T."/>
            <person name="Fujiyama A."/>
            <person name="Inagaki F."/>
            <person name="Takami H."/>
        </authorList>
    </citation>
    <scope>NUCLEOTIDE SEQUENCE</scope>
    <source>
        <strain evidence="1">Expedition CK06-06</strain>
    </source>
</reference>
<protein>
    <submittedName>
        <fullName evidence="1">Uncharacterized protein</fullName>
    </submittedName>
</protein>
<gene>
    <name evidence="1" type="ORF">S01H1_38524</name>
</gene>
<dbReference type="AlphaFoldDB" id="X0UZQ9"/>
<organism evidence="1">
    <name type="scientific">marine sediment metagenome</name>
    <dbReference type="NCBI Taxonomy" id="412755"/>
    <lineage>
        <taxon>unclassified sequences</taxon>
        <taxon>metagenomes</taxon>
        <taxon>ecological metagenomes</taxon>
    </lineage>
</organism>
<proteinExistence type="predicted"/>
<sequence length="144" mass="16057">MSSKYLPRTTKRNTPPWCKAGLFPPIPPITAGVPDYLVAYLVWKDPDLVPPADLTASIKLGWNADENKWMANQAGPGHSLGAYVQQQNGSDQYTLSVELWTDGVLAESHEFENVNMGPDFPWDSRLQELITLSGIDEQIMQVWA</sequence>
<dbReference type="EMBL" id="BARS01024259">
    <property type="protein sequence ID" value="GAG05768.1"/>
    <property type="molecule type" value="Genomic_DNA"/>
</dbReference>
<name>X0UZQ9_9ZZZZ</name>
<evidence type="ECO:0000313" key="1">
    <source>
        <dbReference type="EMBL" id="GAG05768.1"/>
    </source>
</evidence>
<accession>X0UZQ9</accession>
<comment type="caution">
    <text evidence="1">The sequence shown here is derived from an EMBL/GenBank/DDBJ whole genome shotgun (WGS) entry which is preliminary data.</text>
</comment>